<proteinExistence type="predicted"/>
<protein>
    <submittedName>
        <fullName evidence="2">DUF1573 domain-containing protein</fullName>
    </submittedName>
</protein>
<gene>
    <name evidence="2" type="ORF">V5E97_14505</name>
</gene>
<dbReference type="AlphaFoldDB" id="A0AAU7CQJ3"/>
<dbReference type="EMBL" id="CP155447">
    <property type="protein sequence ID" value="XBH07202.1"/>
    <property type="molecule type" value="Genomic_DNA"/>
</dbReference>
<feature type="chain" id="PRO_5043369295" evidence="1">
    <location>
        <begin position="26"/>
        <end position="336"/>
    </location>
</feature>
<dbReference type="InterPro" id="IPR013783">
    <property type="entry name" value="Ig-like_fold"/>
</dbReference>
<evidence type="ECO:0000256" key="1">
    <source>
        <dbReference type="SAM" id="SignalP"/>
    </source>
</evidence>
<feature type="signal peptide" evidence="1">
    <location>
        <begin position="1"/>
        <end position="25"/>
    </location>
</feature>
<keyword evidence="1" id="KW-0732">Signal</keyword>
<dbReference type="RefSeq" id="WP_406700045.1">
    <property type="nucleotide sequence ID" value="NZ_CP155447.1"/>
</dbReference>
<evidence type="ECO:0000313" key="2">
    <source>
        <dbReference type="EMBL" id="XBH07202.1"/>
    </source>
</evidence>
<dbReference type="PANTHER" id="PTHR37833">
    <property type="entry name" value="LIPOPROTEIN-RELATED"/>
    <property type="match status" value="1"/>
</dbReference>
<name>A0AAU7CQJ3_9BACT</name>
<sequence length="336" mass="35805">MHHQWIKTALKAVILIGVTAIPASAATWADPLFAEQGHDFGPVPRGGKVRHNFLMTNRLNEAVTIANVRASCGCTSGKASTSLVQPGQSAVIEAEMDTRNFVGLKATTLFVSLISASRGEAEVSLAVSSLILSDVVLNPGSIDFGSVARGQTPSQTLTLDRIGSANWRVERMISASRVLNATLTETARHESTVSYALTVSLKPDAAPGVVRDEIRLLTNDKETANIPILVTALVRGDLTARPSVVPLGTVHSPSGGQGRFLVMSSKPFSIVEIEGAGDGFQLGPIPKERKPVHVVTFNYKPEEGKTRGDLRHIFRVKTDLPGEGPLDVTATLHIDP</sequence>
<dbReference type="PANTHER" id="PTHR37833:SF1">
    <property type="entry name" value="SIGNAL PEPTIDE PROTEIN"/>
    <property type="match status" value="1"/>
</dbReference>
<dbReference type="Gene3D" id="2.60.40.10">
    <property type="entry name" value="Immunoglobulins"/>
    <property type="match status" value="2"/>
</dbReference>
<accession>A0AAU7CQJ3</accession>
<dbReference type="Pfam" id="PF07610">
    <property type="entry name" value="DUF1573"/>
    <property type="match status" value="1"/>
</dbReference>
<dbReference type="InterPro" id="IPR011467">
    <property type="entry name" value="DUF1573"/>
</dbReference>
<organism evidence="2">
    <name type="scientific">Singulisphaera sp. Ch08</name>
    <dbReference type="NCBI Taxonomy" id="3120278"/>
    <lineage>
        <taxon>Bacteria</taxon>
        <taxon>Pseudomonadati</taxon>
        <taxon>Planctomycetota</taxon>
        <taxon>Planctomycetia</taxon>
        <taxon>Isosphaerales</taxon>
        <taxon>Isosphaeraceae</taxon>
        <taxon>Singulisphaera</taxon>
    </lineage>
</organism>
<reference evidence="2" key="1">
    <citation type="submission" date="2024-05" db="EMBL/GenBank/DDBJ databases">
        <title>Planctomycetes of the genus Singulisphaera possess chitinolytic capabilities.</title>
        <authorList>
            <person name="Ivanova A."/>
        </authorList>
    </citation>
    <scope>NUCLEOTIDE SEQUENCE</scope>
    <source>
        <strain evidence="2">Ch08T</strain>
    </source>
</reference>